<evidence type="ECO:0000313" key="1">
    <source>
        <dbReference type="EMBL" id="RUS29310.1"/>
    </source>
</evidence>
<proteinExistence type="predicted"/>
<organism evidence="1 2">
    <name type="scientific">Jimgerdemannia flammicorona</name>
    <dbReference type="NCBI Taxonomy" id="994334"/>
    <lineage>
        <taxon>Eukaryota</taxon>
        <taxon>Fungi</taxon>
        <taxon>Fungi incertae sedis</taxon>
        <taxon>Mucoromycota</taxon>
        <taxon>Mucoromycotina</taxon>
        <taxon>Endogonomycetes</taxon>
        <taxon>Endogonales</taxon>
        <taxon>Endogonaceae</taxon>
        <taxon>Jimgerdemannia</taxon>
    </lineage>
</organism>
<evidence type="ECO:0000313" key="2">
    <source>
        <dbReference type="Proteomes" id="UP000274822"/>
    </source>
</evidence>
<gene>
    <name evidence="1" type="ORF">BC938DRAFT_480801</name>
</gene>
<name>A0A433QHL1_9FUNG</name>
<protein>
    <submittedName>
        <fullName evidence="1">Uncharacterized protein</fullName>
    </submittedName>
</protein>
<keyword evidence="2" id="KW-1185">Reference proteome</keyword>
<sequence length="185" mass="21614">MYTSRHAPGHSLFSLHPHCLRGRNEKYFQRMALHVRYPSVRPFTPSSEHLSIVFWAMTQVLFIPLKILSPSVHTSSQELYPDPKRLLTMPIGQHCIYLNRLYIGSCQVFDTWGFRLTQTERFHHVCLTSSQGDRWAKDVLAWMDRRHCKNVMNSMLSAAMVDSLRLIVLREQAWMGCWGVALLKR</sequence>
<dbReference type="AlphaFoldDB" id="A0A433QHL1"/>
<dbReference type="EMBL" id="RBNJ01005306">
    <property type="protein sequence ID" value="RUS29310.1"/>
    <property type="molecule type" value="Genomic_DNA"/>
</dbReference>
<dbReference type="Proteomes" id="UP000274822">
    <property type="component" value="Unassembled WGS sequence"/>
</dbReference>
<reference evidence="1 2" key="1">
    <citation type="journal article" date="2018" name="New Phytol.">
        <title>Phylogenomics of Endogonaceae and evolution of mycorrhizas within Mucoromycota.</title>
        <authorList>
            <person name="Chang Y."/>
            <person name="Desiro A."/>
            <person name="Na H."/>
            <person name="Sandor L."/>
            <person name="Lipzen A."/>
            <person name="Clum A."/>
            <person name="Barry K."/>
            <person name="Grigoriev I.V."/>
            <person name="Martin F.M."/>
            <person name="Stajich J.E."/>
            <person name="Smith M.E."/>
            <person name="Bonito G."/>
            <person name="Spatafora J.W."/>
        </authorList>
    </citation>
    <scope>NUCLEOTIDE SEQUENCE [LARGE SCALE GENOMIC DNA]</scope>
    <source>
        <strain evidence="1 2">AD002</strain>
    </source>
</reference>
<accession>A0A433QHL1</accession>
<comment type="caution">
    <text evidence="1">The sequence shown here is derived from an EMBL/GenBank/DDBJ whole genome shotgun (WGS) entry which is preliminary data.</text>
</comment>